<dbReference type="AlphaFoldDB" id="A0A7S1I6J8"/>
<dbReference type="EMBL" id="HBGA01037728">
    <property type="protein sequence ID" value="CAD9002678.1"/>
    <property type="molecule type" value="Transcribed_RNA"/>
</dbReference>
<name>A0A7S1I6J8_9EUGL</name>
<sequence>MAFFGLTYAGPQSIWEANDRQKNRYNMAVKDRVGFDNLPGDYKQINFEDEKADENEVFEDSAAYWLLKAADVKRPLKASYTSNKKLVEDKVVKHIRGPSAPTQCYIKPVTTNHDYGWYKPHLGGIIVADGGEMTLNADQQKSRRPRYWPIRSSEETRFQQAFIKSGNVF</sequence>
<proteinExistence type="predicted"/>
<gene>
    <name evidence="1" type="ORF">EGYM00392_LOCUS13762</name>
</gene>
<protein>
    <submittedName>
        <fullName evidence="1">Uncharacterized protein</fullName>
    </submittedName>
</protein>
<organism evidence="1">
    <name type="scientific">Eutreptiella gymnastica</name>
    <dbReference type="NCBI Taxonomy" id="73025"/>
    <lineage>
        <taxon>Eukaryota</taxon>
        <taxon>Discoba</taxon>
        <taxon>Euglenozoa</taxon>
        <taxon>Euglenida</taxon>
        <taxon>Spirocuta</taxon>
        <taxon>Euglenophyceae</taxon>
        <taxon>Eutreptiales</taxon>
        <taxon>Eutreptiaceae</taxon>
        <taxon>Eutreptiella</taxon>
    </lineage>
</organism>
<accession>A0A7S1I6J8</accession>
<reference evidence="1" key="1">
    <citation type="submission" date="2021-01" db="EMBL/GenBank/DDBJ databases">
        <authorList>
            <person name="Corre E."/>
            <person name="Pelletier E."/>
            <person name="Niang G."/>
            <person name="Scheremetjew M."/>
            <person name="Finn R."/>
            <person name="Kale V."/>
            <person name="Holt S."/>
            <person name="Cochrane G."/>
            <person name="Meng A."/>
            <person name="Brown T."/>
            <person name="Cohen L."/>
        </authorList>
    </citation>
    <scope>NUCLEOTIDE SEQUENCE</scope>
    <source>
        <strain evidence="1">NIES-381</strain>
    </source>
</reference>
<evidence type="ECO:0000313" key="1">
    <source>
        <dbReference type="EMBL" id="CAD9002678.1"/>
    </source>
</evidence>